<proteinExistence type="predicted"/>
<reference evidence="2" key="1">
    <citation type="submission" date="2022-05" db="EMBL/GenBank/DDBJ databases">
        <title>Using nanopore sequencing to obtain complete genomes from saliva samples.</title>
        <authorList>
            <person name="Baker J.L."/>
        </authorList>
    </citation>
    <scope>NUCLEOTIDE SEQUENCE</scope>
    <source>
        <strain evidence="2">JCVI-JB-Lp32</strain>
    </source>
</reference>
<dbReference type="Proteomes" id="UP000831562">
    <property type="component" value="Chromosome"/>
</dbReference>
<evidence type="ECO:0000313" key="3">
    <source>
        <dbReference type="Proteomes" id="UP000831562"/>
    </source>
</evidence>
<dbReference type="AlphaFoldDB" id="A0A9E7DBD0"/>
<feature type="compositionally biased region" description="Basic residues" evidence="1">
    <location>
        <begin position="91"/>
        <end position="100"/>
    </location>
</feature>
<organism evidence="2 3">
    <name type="scientific">Lancefieldella parvula</name>
    <dbReference type="NCBI Taxonomy" id="1382"/>
    <lineage>
        <taxon>Bacteria</taxon>
        <taxon>Bacillati</taxon>
        <taxon>Actinomycetota</taxon>
        <taxon>Coriobacteriia</taxon>
        <taxon>Coriobacteriales</taxon>
        <taxon>Atopobiaceae</taxon>
        <taxon>Lancefieldella</taxon>
    </lineage>
</organism>
<sequence length="113" mass="13576">MTAKELHELIPTHSVQAITMVRHRYGRYRTEGIVPLCQKCGQHPVWVDAEDAKRWGLCKECALDEREYLRKHTQELERKQNLERQLAFKMKRKKERKAKVRRIEDATTHKRKP</sequence>
<feature type="region of interest" description="Disordered" evidence="1">
    <location>
        <begin position="91"/>
        <end position="113"/>
    </location>
</feature>
<protein>
    <submittedName>
        <fullName evidence="2">Uncharacterized protein</fullName>
    </submittedName>
</protein>
<feature type="compositionally biased region" description="Basic and acidic residues" evidence="1">
    <location>
        <begin position="101"/>
        <end position="113"/>
    </location>
</feature>
<evidence type="ECO:0000313" key="2">
    <source>
        <dbReference type="EMBL" id="UQF78281.1"/>
    </source>
</evidence>
<evidence type="ECO:0000256" key="1">
    <source>
        <dbReference type="SAM" id="MobiDB-lite"/>
    </source>
</evidence>
<dbReference type="EMBL" id="CP097092">
    <property type="protein sequence ID" value="UQF78281.1"/>
    <property type="molecule type" value="Genomic_DNA"/>
</dbReference>
<accession>A0A9E7DBD0</accession>
<gene>
    <name evidence="2" type="ORF">M3I19_00840</name>
</gene>
<name>A0A9E7DBD0_9ACTN</name>